<dbReference type="InterPro" id="IPR000504">
    <property type="entry name" value="RRM_dom"/>
</dbReference>
<keyword evidence="1 3" id="KW-0694">RNA-binding</keyword>
<dbReference type="Gene3D" id="3.30.70.330">
    <property type="match status" value="1"/>
</dbReference>
<dbReference type="EMBL" id="FWEW01003643">
    <property type="protein sequence ID" value="SLM40189.1"/>
    <property type="molecule type" value="Genomic_DNA"/>
</dbReference>
<dbReference type="InterPro" id="IPR002483">
    <property type="entry name" value="PWI_dom"/>
</dbReference>
<feature type="region of interest" description="Disordered" evidence="5">
    <location>
        <begin position="85"/>
        <end position="191"/>
    </location>
</feature>
<proteinExistence type="predicted"/>
<dbReference type="GO" id="GO:0008270">
    <property type="term" value="F:zinc ion binding"/>
    <property type="evidence" value="ECO:0007669"/>
    <property type="project" value="UniProtKB-KW"/>
</dbReference>
<evidence type="ECO:0000256" key="1">
    <source>
        <dbReference type="ARBA" id="ARBA00022884"/>
    </source>
</evidence>
<evidence type="ECO:0000256" key="5">
    <source>
        <dbReference type="SAM" id="MobiDB-lite"/>
    </source>
</evidence>
<feature type="region of interest" description="Disordered" evidence="5">
    <location>
        <begin position="457"/>
        <end position="483"/>
    </location>
</feature>
<feature type="compositionally biased region" description="Basic and acidic residues" evidence="5">
    <location>
        <begin position="516"/>
        <end position="544"/>
    </location>
</feature>
<feature type="compositionally biased region" description="Polar residues" evidence="5">
    <location>
        <begin position="323"/>
        <end position="335"/>
    </location>
</feature>
<reference evidence="9" key="1">
    <citation type="submission" date="2017-03" db="EMBL/GenBank/DDBJ databases">
        <authorList>
            <person name="Sharma R."/>
            <person name="Thines M."/>
        </authorList>
    </citation>
    <scope>NUCLEOTIDE SEQUENCE [LARGE SCALE GENOMIC DNA]</scope>
</reference>
<evidence type="ECO:0000256" key="4">
    <source>
        <dbReference type="PROSITE-ProRule" id="PRU00723"/>
    </source>
</evidence>
<feature type="compositionally biased region" description="Acidic residues" evidence="5">
    <location>
        <begin position="669"/>
        <end position="678"/>
    </location>
</feature>
<dbReference type="PANTHER" id="PTHR14398">
    <property type="entry name" value="RNA RECOGNITION RRM/RNP DOMAIN"/>
    <property type="match status" value="1"/>
</dbReference>
<feature type="compositionally biased region" description="Low complexity" evidence="5">
    <location>
        <begin position="545"/>
        <end position="558"/>
    </location>
</feature>
<feature type="region of interest" description="Disordered" evidence="5">
    <location>
        <begin position="516"/>
        <end position="566"/>
    </location>
</feature>
<feature type="compositionally biased region" description="Gly residues" evidence="5">
    <location>
        <begin position="106"/>
        <end position="119"/>
    </location>
</feature>
<evidence type="ECO:0000259" key="6">
    <source>
        <dbReference type="PROSITE" id="PS50102"/>
    </source>
</evidence>
<comment type="function">
    <text evidence="2">May be involved in the turnover of nuclear polyadenylated (pA+) RNA.</text>
</comment>
<dbReference type="PANTHER" id="PTHR14398:SF0">
    <property type="entry name" value="ZINC FINGER PROTEIN SWM"/>
    <property type="match status" value="1"/>
</dbReference>
<dbReference type="GO" id="GO:0003723">
    <property type="term" value="F:RNA binding"/>
    <property type="evidence" value="ECO:0007669"/>
    <property type="project" value="UniProtKB-UniRule"/>
</dbReference>
<dbReference type="SMART" id="SM00360">
    <property type="entry name" value="RRM"/>
    <property type="match status" value="1"/>
</dbReference>
<dbReference type="InterPro" id="IPR012677">
    <property type="entry name" value="Nucleotide-bd_a/b_plait_sf"/>
</dbReference>
<keyword evidence="4" id="KW-0479">Metal-binding</keyword>
<evidence type="ECO:0000313" key="8">
    <source>
        <dbReference type="EMBL" id="SLM40189.1"/>
    </source>
</evidence>
<keyword evidence="9" id="KW-1185">Reference proteome</keyword>
<dbReference type="SUPFAM" id="SSF54928">
    <property type="entry name" value="RNA-binding domain, RBD"/>
    <property type="match status" value="1"/>
</dbReference>
<organism evidence="8 9">
    <name type="scientific">Lasallia pustulata</name>
    <dbReference type="NCBI Taxonomy" id="136370"/>
    <lineage>
        <taxon>Eukaryota</taxon>
        <taxon>Fungi</taxon>
        <taxon>Dikarya</taxon>
        <taxon>Ascomycota</taxon>
        <taxon>Pezizomycotina</taxon>
        <taxon>Lecanoromycetes</taxon>
        <taxon>OSLEUM clade</taxon>
        <taxon>Umbilicariomycetidae</taxon>
        <taxon>Umbilicariales</taxon>
        <taxon>Umbilicariaceae</taxon>
        <taxon>Lasallia</taxon>
    </lineage>
</organism>
<evidence type="ECO:0000256" key="2">
    <source>
        <dbReference type="ARBA" id="ARBA00043866"/>
    </source>
</evidence>
<dbReference type="InterPro" id="IPR035979">
    <property type="entry name" value="RBD_domain_sf"/>
</dbReference>
<dbReference type="InterPro" id="IPR045137">
    <property type="entry name" value="RBM26/27"/>
</dbReference>
<sequence length="738" mass="80458">MLVSDEEAAELKTWVVKKLEDISDADSDVLADYVLALIRAETPEAELKVNAIENLEDFLKDNTAAFVDEAFFVIRNKSYLPGYSMPKPETQPPPFTAPLGPSGAYGQLGGRGGFNGGGQQSRKRSYNDRQEEGNGVDAHYNRGDRQMKHPRMGGARGGRSDSFGGRGGRGGRPAHQPSGLPGIPSPAALGFPGILPPPPAMAFDPNDPMAAMLAMQHAMSFPPLPGLPLPPQAPSPTGFPPFPPQNTPAAGVQPRQRINARCRDYDTKGFCTRGNACPFEHGTDLIVVPGQQEGIIIGTRLGNAANNRAEYDPKNSVMLDIQRSPTDTNGHTTFDSQRGNDRGRGRGRGRSDQGGPINTYTPRRNRADFSYAGPINDRSITTIVVEQIPEEKFDEQSVRDFFGDFGEIKEVTMQAYKRLALVKYTDWASAKRAYDSPKVIFDNRFVKVYWYKPDTFPTPPANGSSEKPRSPSSVSKPASPPFDREKFARDALAAQKKLEAKKALLASTEAKRATLERQKEDLARKQAEEKAKLQARLAAKDAKSSDSGAASPPADSGALNNGTNGARTASAKTEMLRAQLATLEAEAKIIAFADTLIENFFLPLKASTRKTPQPSPATLSGLRSTQLPAAPTQRLATLRRDSFIRDRHRCVISGKFDHVEAEKRVARDGDEEAQDDDGNLLKDESRNFAPLEVAHIIPHSLMTARSGQSELDESKKIALAILNMFDDGVIHLIEAYDL</sequence>
<evidence type="ECO:0000313" key="9">
    <source>
        <dbReference type="Proteomes" id="UP000192927"/>
    </source>
</evidence>
<dbReference type="Pfam" id="PF00076">
    <property type="entry name" value="RRM_1"/>
    <property type="match status" value="1"/>
</dbReference>
<protein>
    <submittedName>
        <fullName evidence="8">Zinc finger, CCCH-type</fullName>
    </submittedName>
</protein>
<dbReference type="InterPro" id="IPR000571">
    <property type="entry name" value="Znf_CCCH"/>
</dbReference>
<accession>A0A1W5DBD4</accession>
<dbReference type="CDD" id="cd12257">
    <property type="entry name" value="RRM1_RBM26_like"/>
    <property type="match status" value="1"/>
</dbReference>
<dbReference type="SMART" id="SM00356">
    <property type="entry name" value="ZnF_C3H1"/>
    <property type="match status" value="1"/>
</dbReference>
<dbReference type="FunFam" id="3.30.70.330:FF:000647">
    <property type="entry name" value="CCCH zinc finger and RRM domain protein"/>
    <property type="match status" value="1"/>
</dbReference>
<keyword evidence="4" id="KW-0862">Zinc</keyword>
<feature type="region of interest" description="Disordered" evidence="5">
    <location>
        <begin position="663"/>
        <end position="682"/>
    </location>
</feature>
<evidence type="ECO:0000256" key="3">
    <source>
        <dbReference type="PROSITE-ProRule" id="PRU00176"/>
    </source>
</evidence>
<dbReference type="Proteomes" id="UP000192927">
    <property type="component" value="Unassembled WGS sequence"/>
</dbReference>
<evidence type="ECO:0000259" key="7">
    <source>
        <dbReference type="PROSITE" id="PS50103"/>
    </source>
</evidence>
<name>A0A1W5DBD4_9LECA</name>
<feature type="zinc finger region" description="C3H1-type" evidence="4">
    <location>
        <begin position="256"/>
        <end position="284"/>
    </location>
</feature>
<dbReference type="AlphaFoldDB" id="A0A1W5DBD4"/>
<dbReference type="Gene3D" id="1.20.1390.10">
    <property type="entry name" value="PWI domain"/>
    <property type="match status" value="1"/>
</dbReference>
<feature type="domain" description="C3H1-type" evidence="7">
    <location>
        <begin position="256"/>
        <end position="284"/>
    </location>
</feature>
<feature type="domain" description="RRM" evidence="6">
    <location>
        <begin position="381"/>
        <end position="453"/>
    </location>
</feature>
<dbReference type="PROSITE" id="PS50102">
    <property type="entry name" value="RRM"/>
    <property type="match status" value="1"/>
</dbReference>
<feature type="region of interest" description="Disordered" evidence="5">
    <location>
        <begin position="321"/>
        <end position="372"/>
    </location>
</feature>
<keyword evidence="4" id="KW-0863">Zinc-finger</keyword>
<dbReference type="Pfam" id="PF01480">
    <property type="entry name" value="PWI"/>
    <property type="match status" value="1"/>
</dbReference>
<dbReference type="GO" id="GO:0005634">
    <property type="term" value="C:nucleus"/>
    <property type="evidence" value="ECO:0007669"/>
    <property type="project" value="TreeGrafter"/>
</dbReference>
<dbReference type="PROSITE" id="PS50103">
    <property type="entry name" value="ZF_C3H1"/>
    <property type="match status" value="1"/>
</dbReference>